<organism evidence="9 11">
    <name type="scientific">Pseudodesulfovibrio indicus</name>
    <dbReference type="NCBI Taxonomy" id="1716143"/>
    <lineage>
        <taxon>Bacteria</taxon>
        <taxon>Pseudomonadati</taxon>
        <taxon>Thermodesulfobacteriota</taxon>
        <taxon>Desulfovibrionia</taxon>
        <taxon>Desulfovibrionales</taxon>
        <taxon>Desulfovibrionaceae</taxon>
    </lineage>
</organism>
<dbReference type="EMBL" id="CP014206">
    <property type="protein sequence ID" value="AMK12270.1"/>
    <property type="molecule type" value="Genomic_DNA"/>
</dbReference>
<evidence type="ECO:0000313" key="8">
    <source>
        <dbReference type="EMBL" id="AMK12270.1"/>
    </source>
</evidence>
<dbReference type="GO" id="GO:0022625">
    <property type="term" value="C:cytosolic large ribosomal subunit"/>
    <property type="evidence" value="ECO:0007669"/>
    <property type="project" value="TreeGrafter"/>
</dbReference>
<dbReference type="NCBIfam" id="TIGR03625">
    <property type="entry name" value="L3_bact"/>
    <property type="match status" value="1"/>
</dbReference>
<evidence type="ECO:0000256" key="6">
    <source>
        <dbReference type="ARBA" id="ARBA00035243"/>
    </source>
</evidence>
<dbReference type="KEGG" id="dej:AWY79_14690"/>
<keyword evidence="2 7" id="KW-0699">rRNA-binding</keyword>
<dbReference type="OrthoDB" id="9806135at2"/>
<reference evidence="9 11" key="2">
    <citation type="submission" date="2019-03" db="EMBL/GenBank/DDBJ databases">
        <title>Genomic Encyclopedia of Type Strains, Phase IV (KMG-IV): sequencing the most valuable type-strain genomes for metagenomic binning, comparative biology and taxonomic classification.</title>
        <authorList>
            <person name="Goeker M."/>
        </authorList>
    </citation>
    <scope>NUCLEOTIDE SEQUENCE [LARGE SCALE GENOMIC DNA]</scope>
    <source>
        <strain evidence="9 11">DSM 101483</strain>
    </source>
</reference>
<dbReference type="Pfam" id="PF00297">
    <property type="entry name" value="Ribosomal_L3"/>
    <property type="match status" value="1"/>
</dbReference>
<evidence type="ECO:0000313" key="9">
    <source>
        <dbReference type="EMBL" id="TDT86524.1"/>
    </source>
</evidence>
<keyword evidence="10" id="KW-1185">Reference proteome</keyword>
<evidence type="ECO:0000256" key="2">
    <source>
        <dbReference type="ARBA" id="ARBA00022730"/>
    </source>
</evidence>
<name>A0A126QQF3_9BACT</name>
<dbReference type="PANTHER" id="PTHR11229">
    <property type="entry name" value="50S RIBOSOMAL PROTEIN L3"/>
    <property type="match status" value="1"/>
</dbReference>
<accession>A0A126QQF3</accession>
<evidence type="ECO:0000256" key="5">
    <source>
        <dbReference type="ARBA" id="ARBA00023274"/>
    </source>
</evidence>
<gene>
    <name evidence="7" type="primary">rplC</name>
    <name evidence="8" type="ORF">AWY79_14690</name>
    <name evidence="9" type="ORF">EDC59_11233</name>
</gene>
<dbReference type="Gene3D" id="3.30.160.810">
    <property type="match status" value="1"/>
</dbReference>
<dbReference type="SUPFAM" id="SSF50447">
    <property type="entry name" value="Translation proteins"/>
    <property type="match status" value="1"/>
</dbReference>
<keyword evidence="5 7" id="KW-0687">Ribonucleoprotein</keyword>
<dbReference type="InterPro" id="IPR009000">
    <property type="entry name" value="Transl_B-barrel_sf"/>
</dbReference>
<dbReference type="GO" id="GO:0006412">
    <property type="term" value="P:translation"/>
    <property type="evidence" value="ECO:0007669"/>
    <property type="project" value="UniProtKB-UniRule"/>
</dbReference>
<dbReference type="GO" id="GO:0003735">
    <property type="term" value="F:structural constituent of ribosome"/>
    <property type="evidence" value="ECO:0007669"/>
    <property type="project" value="UniProtKB-UniRule"/>
</dbReference>
<dbReference type="PANTHER" id="PTHR11229:SF16">
    <property type="entry name" value="LARGE RIBOSOMAL SUBUNIT PROTEIN UL3C"/>
    <property type="match status" value="1"/>
</dbReference>
<dbReference type="RefSeq" id="WP_066805569.1">
    <property type="nucleotide sequence ID" value="NZ_CAUVXY020000015.1"/>
</dbReference>
<dbReference type="FunFam" id="3.30.160.810:FF:000001">
    <property type="entry name" value="50S ribosomal protein L3"/>
    <property type="match status" value="1"/>
</dbReference>
<keyword evidence="4 7" id="KW-0689">Ribosomal protein</keyword>
<keyword evidence="3 7" id="KW-0694">RNA-binding</keyword>
<reference evidence="8 10" key="1">
    <citation type="journal article" date="2016" name="Front. Microbiol.">
        <title>Genome Sequence of the Piezophilic, Mesophilic Sulfate-Reducing Bacterium Desulfovibrio indicus J2T.</title>
        <authorList>
            <person name="Cao J."/>
            <person name="Maignien L."/>
            <person name="Shao Z."/>
            <person name="Alain K."/>
            <person name="Jebbar M."/>
        </authorList>
    </citation>
    <scope>NUCLEOTIDE SEQUENCE [LARGE SCALE GENOMIC DNA]</scope>
    <source>
        <strain evidence="8 10">J2</strain>
    </source>
</reference>
<dbReference type="InterPro" id="IPR019927">
    <property type="entry name" value="Ribosomal_uL3_bac/org-type"/>
</dbReference>
<dbReference type="Proteomes" id="UP000055611">
    <property type="component" value="Chromosome"/>
</dbReference>
<dbReference type="EMBL" id="SOBK01000012">
    <property type="protein sequence ID" value="TDT86524.1"/>
    <property type="molecule type" value="Genomic_DNA"/>
</dbReference>
<evidence type="ECO:0000256" key="1">
    <source>
        <dbReference type="ARBA" id="ARBA00006540"/>
    </source>
</evidence>
<dbReference type="GO" id="GO:0019843">
    <property type="term" value="F:rRNA binding"/>
    <property type="evidence" value="ECO:0007669"/>
    <property type="project" value="UniProtKB-UniRule"/>
</dbReference>
<sequence length="210" mass="22756">MAKTLGLLGRKVGMTRIFKDDGTICPVTVIEAGPCAVMQIKTMDKEGYNALQLGYDNVPERKVNKPMKGHMAKAGDALYRHLKEFPIEAIEGYELGQEITVDIFAAGEKVKVTGTSKGKGFQGVMKRHNFGGSRASHGAEKVHRVPGSVGNATYPGRVWKGKKMPGQMGNERVTLSNVEIVDVRPEDNVLVVKGQVPGPNNGLLMIRKNG</sequence>
<comment type="function">
    <text evidence="7">One of the primary rRNA binding proteins, it binds directly near the 3'-end of the 23S rRNA, where it nucleates assembly of the 50S subunit.</text>
</comment>
<evidence type="ECO:0000256" key="7">
    <source>
        <dbReference type="HAMAP-Rule" id="MF_01325"/>
    </source>
</evidence>
<dbReference type="FunFam" id="2.40.30.10:FF:000004">
    <property type="entry name" value="50S ribosomal protein L3"/>
    <property type="match status" value="1"/>
</dbReference>
<dbReference type="Proteomes" id="UP000295506">
    <property type="component" value="Unassembled WGS sequence"/>
</dbReference>
<dbReference type="InterPro" id="IPR000597">
    <property type="entry name" value="Ribosomal_uL3"/>
</dbReference>
<proteinExistence type="inferred from homology"/>
<dbReference type="AlphaFoldDB" id="A0A126QQF3"/>
<evidence type="ECO:0000313" key="11">
    <source>
        <dbReference type="Proteomes" id="UP000295506"/>
    </source>
</evidence>
<evidence type="ECO:0000256" key="3">
    <source>
        <dbReference type="ARBA" id="ARBA00022884"/>
    </source>
</evidence>
<evidence type="ECO:0000256" key="4">
    <source>
        <dbReference type="ARBA" id="ARBA00022980"/>
    </source>
</evidence>
<dbReference type="HAMAP" id="MF_01325_B">
    <property type="entry name" value="Ribosomal_uL3_B"/>
    <property type="match status" value="1"/>
</dbReference>
<comment type="subunit">
    <text evidence="7">Part of the 50S ribosomal subunit. Forms a cluster with proteins L14 and L19.</text>
</comment>
<dbReference type="Gene3D" id="2.40.30.10">
    <property type="entry name" value="Translation factors"/>
    <property type="match status" value="1"/>
</dbReference>
<evidence type="ECO:0000313" key="10">
    <source>
        <dbReference type="Proteomes" id="UP000055611"/>
    </source>
</evidence>
<protein>
    <recommendedName>
        <fullName evidence="6 7">Large ribosomal subunit protein uL3</fullName>
    </recommendedName>
</protein>
<comment type="similarity">
    <text evidence="1 7">Belongs to the universal ribosomal protein uL3 family.</text>
</comment>